<feature type="transmembrane region" description="Helical" evidence="1">
    <location>
        <begin position="165"/>
        <end position="183"/>
    </location>
</feature>
<feature type="domain" description="Sulfatase N-terminal" evidence="2">
    <location>
        <begin position="369"/>
        <end position="504"/>
    </location>
</feature>
<accession>A0A5B8XWX7</accession>
<dbReference type="RefSeq" id="WP_146959999.1">
    <property type="nucleotide sequence ID" value="NZ_CP042467.1"/>
</dbReference>
<feature type="transmembrane region" description="Helical" evidence="1">
    <location>
        <begin position="111"/>
        <end position="130"/>
    </location>
</feature>
<dbReference type="Proteomes" id="UP000321595">
    <property type="component" value="Chromosome"/>
</dbReference>
<organism evidence="3 4">
    <name type="scientific">Microvenator marinus</name>
    <dbReference type="NCBI Taxonomy" id="2600177"/>
    <lineage>
        <taxon>Bacteria</taxon>
        <taxon>Deltaproteobacteria</taxon>
        <taxon>Bradymonadales</taxon>
        <taxon>Microvenatoraceae</taxon>
        <taxon>Microvenator</taxon>
    </lineage>
</organism>
<dbReference type="Pfam" id="PF00884">
    <property type="entry name" value="Sulfatase"/>
    <property type="match status" value="1"/>
</dbReference>
<evidence type="ECO:0000313" key="4">
    <source>
        <dbReference type="Proteomes" id="UP000321595"/>
    </source>
</evidence>
<dbReference type="Gene3D" id="3.40.720.10">
    <property type="entry name" value="Alkaline Phosphatase, subunit A"/>
    <property type="match status" value="1"/>
</dbReference>
<evidence type="ECO:0000259" key="2">
    <source>
        <dbReference type="Pfam" id="PF00884"/>
    </source>
</evidence>
<gene>
    <name evidence="3" type="ORF">FRD01_12175</name>
</gene>
<feature type="transmembrane region" description="Helical" evidence="1">
    <location>
        <begin position="142"/>
        <end position="159"/>
    </location>
</feature>
<sequence>MKLLMLAAAVLAVIEVLAVLGTDTWLSPSEWGLLWLWSFSVGVALLGAISLAKSALMEKASDGGRVLFLGAYLFGTLFVFFWMGGFYAMPFFGVSVLPAEEPEVAKRTTEFYVLTGGSLWLAFAAAFWAVKSPSARRWMEYAFPPVWLVMLLVVIYDAARTSFELVHLAGVVFLGISVVRGLPSARRMGLTLLPGLLAVLSIGVMPHRLAHTLAERTRLFFHLPHQFSFLRELPELPDAQSCLHVSPGPSPEIQPVRGVLLVFVDALRADRIGMTYKGRELTPNLNKLAAESLNFESAYSVYPSTTGTATSMGSGEYLAKEGHALGDTLAANSVAFEGIVAHPYVAKPLGPNFKTHPLGIDGFNHWFDVTSAHMTSRVLAQLDELDGRFVFLAHYYDAHEYYVPNDFVDFGAGLEARYNAEVALVDHELGKLLEAVPPDVAVIVMSDHGDELGEHGFYHHQMRVYDGTARLVMMVRAPGLEPRTHSAPVSTVDIAPTIFALLGIQGPPMDGVSLLAAPNERVVMVRGIERTAFVSSQTKAIWNFSSRTFEVYDRKTDPAEAKNLGGVADPACQ</sequence>
<dbReference type="SUPFAM" id="SSF53649">
    <property type="entry name" value="Alkaline phosphatase-like"/>
    <property type="match status" value="1"/>
</dbReference>
<name>A0A5B8XWX7_9DELT</name>
<dbReference type="CDD" id="cd16148">
    <property type="entry name" value="sulfatase_like"/>
    <property type="match status" value="1"/>
</dbReference>
<feature type="transmembrane region" description="Helical" evidence="1">
    <location>
        <begin position="66"/>
        <end position="91"/>
    </location>
</feature>
<dbReference type="PANTHER" id="PTHR43751:SF3">
    <property type="entry name" value="SULFATASE N-TERMINAL DOMAIN-CONTAINING PROTEIN"/>
    <property type="match status" value="1"/>
</dbReference>
<proteinExistence type="predicted"/>
<keyword evidence="1" id="KW-0812">Transmembrane</keyword>
<evidence type="ECO:0000313" key="3">
    <source>
        <dbReference type="EMBL" id="QED27979.1"/>
    </source>
</evidence>
<dbReference type="EMBL" id="CP042467">
    <property type="protein sequence ID" value="QED27979.1"/>
    <property type="molecule type" value="Genomic_DNA"/>
</dbReference>
<feature type="transmembrane region" description="Helical" evidence="1">
    <location>
        <begin position="190"/>
        <end position="209"/>
    </location>
</feature>
<keyword evidence="1" id="KW-1133">Transmembrane helix</keyword>
<dbReference type="PANTHER" id="PTHR43751">
    <property type="entry name" value="SULFATASE"/>
    <property type="match status" value="1"/>
</dbReference>
<dbReference type="AlphaFoldDB" id="A0A5B8XWX7"/>
<dbReference type="KEGG" id="bbae:FRD01_12175"/>
<feature type="transmembrane region" description="Helical" evidence="1">
    <location>
        <begin position="34"/>
        <end position="54"/>
    </location>
</feature>
<reference evidence="3 4" key="1">
    <citation type="submission" date="2019-08" db="EMBL/GenBank/DDBJ databases">
        <authorList>
            <person name="Liang Q."/>
        </authorList>
    </citation>
    <scope>NUCLEOTIDE SEQUENCE [LARGE SCALE GENOMIC DNA]</scope>
    <source>
        <strain evidence="3 4">V1718</strain>
    </source>
</reference>
<keyword evidence="4" id="KW-1185">Reference proteome</keyword>
<protein>
    <submittedName>
        <fullName evidence="3">Sulfatase</fullName>
    </submittedName>
</protein>
<dbReference type="InterPro" id="IPR017850">
    <property type="entry name" value="Alkaline_phosphatase_core_sf"/>
</dbReference>
<dbReference type="OrthoDB" id="5500422at2"/>
<dbReference type="InterPro" id="IPR000917">
    <property type="entry name" value="Sulfatase_N"/>
</dbReference>
<dbReference type="InterPro" id="IPR052701">
    <property type="entry name" value="GAG_Ulvan_Degrading_Sulfatases"/>
</dbReference>
<keyword evidence="1" id="KW-0472">Membrane</keyword>
<evidence type="ECO:0000256" key="1">
    <source>
        <dbReference type="SAM" id="Phobius"/>
    </source>
</evidence>